<keyword evidence="1" id="KW-1015">Disulfide bond</keyword>
<dbReference type="PANTHER" id="PTHR10083:SF374">
    <property type="entry name" value="BPTI_KUNITZ INHIBITOR DOMAIN-CONTAINING PROTEIN"/>
    <property type="match status" value="1"/>
</dbReference>
<evidence type="ECO:0000313" key="4">
    <source>
        <dbReference type="Proteomes" id="UP001597094"/>
    </source>
</evidence>
<dbReference type="SMART" id="SM00131">
    <property type="entry name" value="KU"/>
    <property type="match status" value="1"/>
</dbReference>
<feature type="domain" description="BPTI/Kunitz inhibitor" evidence="2">
    <location>
        <begin position="5"/>
        <end position="40"/>
    </location>
</feature>
<dbReference type="Gene3D" id="4.10.410.10">
    <property type="entry name" value="Pancreatic trypsin inhibitor Kunitz domain"/>
    <property type="match status" value="1"/>
</dbReference>
<keyword evidence="4" id="KW-1185">Reference proteome</keyword>
<dbReference type="Pfam" id="PF00014">
    <property type="entry name" value="Kunitz_BPTI"/>
    <property type="match status" value="1"/>
</dbReference>
<accession>A0ABW3SWP2</accession>
<comment type="caution">
    <text evidence="3">The sequence shown here is derived from an EMBL/GenBank/DDBJ whole genome shotgun (WGS) entry which is preliminary data.</text>
</comment>
<evidence type="ECO:0000256" key="1">
    <source>
        <dbReference type="ARBA" id="ARBA00023157"/>
    </source>
</evidence>
<protein>
    <submittedName>
        <fullName evidence="3">BPTI/Kunitz domain-containing protein</fullName>
    </submittedName>
</protein>
<dbReference type="SUPFAM" id="SSF57362">
    <property type="entry name" value="BPTI-like"/>
    <property type="match status" value="1"/>
</dbReference>
<organism evidence="3 4">
    <name type="scientific">Pontibacter rugosus</name>
    <dbReference type="NCBI Taxonomy" id="1745966"/>
    <lineage>
        <taxon>Bacteria</taxon>
        <taxon>Pseudomonadati</taxon>
        <taxon>Bacteroidota</taxon>
        <taxon>Cytophagia</taxon>
        <taxon>Cytophagales</taxon>
        <taxon>Hymenobacteraceae</taxon>
        <taxon>Pontibacter</taxon>
    </lineage>
</organism>
<gene>
    <name evidence="3" type="ORF">ACFQ2O_19385</name>
</gene>
<name>A0ABW3SWP2_9BACT</name>
<reference evidence="4" key="1">
    <citation type="journal article" date="2019" name="Int. J. Syst. Evol. Microbiol.">
        <title>The Global Catalogue of Microorganisms (GCM) 10K type strain sequencing project: providing services to taxonomists for standard genome sequencing and annotation.</title>
        <authorList>
            <consortium name="The Broad Institute Genomics Platform"/>
            <consortium name="The Broad Institute Genome Sequencing Center for Infectious Disease"/>
            <person name="Wu L."/>
            <person name="Ma J."/>
        </authorList>
    </citation>
    <scope>NUCLEOTIDE SEQUENCE [LARGE SCALE GENOMIC DNA]</scope>
    <source>
        <strain evidence="4">JCM 31319</strain>
    </source>
</reference>
<dbReference type="RefSeq" id="WP_377531892.1">
    <property type="nucleotide sequence ID" value="NZ_JBHTLD010000263.1"/>
</dbReference>
<dbReference type="InterPro" id="IPR036880">
    <property type="entry name" value="Kunitz_BPTI_sf"/>
</dbReference>
<dbReference type="Proteomes" id="UP001597094">
    <property type="component" value="Unassembled WGS sequence"/>
</dbReference>
<proteinExistence type="predicted"/>
<dbReference type="CDD" id="cd00109">
    <property type="entry name" value="Kunitz-type"/>
    <property type="match status" value="1"/>
</dbReference>
<evidence type="ECO:0000259" key="2">
    <source>
        <dbReference type="PROSITE" id="PS50279"/>
    </source>
</evidence>
<sequence length="56" mass="6403">MFERCTLAPDPGPCRAAITRYYYDQKEKRCKSFIWGGCRGVLPFETGLATKKRTKG</sequence>
<dbReference type="PANTHER" id="PTHR10083">
    <property type="entry name" value="KUNITZ-TYPE PROTEASE INHIBITOR-RELATED"/>
    <property type="match status" value="1"/>
</dbReference>
<dbReference type="InterPro" id="IPR002223">
    <property type="entry name" value="Kunitz_BPTI"/>
</dbReference>
<dbReference type="EMBL" id="JBHTLD010000263">
    <property type="protein sequence ID" value="MFD1188382.1"/>
    <property type="molecule type" value="Genomic_DNA"/>
</dbReference>
<dbReference type="PROSITE" id="PS50279">
    <property type="entry name" value="BPTI_KUNITZ_2"/>
    <property type="match status" value="1"/>
</dbReference>
<evidence type="ECO:0000313" key="3">
    <source>
        <dbReference type="EMBL" id="MFD1188382.1"/>
    </source>
</evidence>
<dbReference type="InterPro" id="IPR050098">
    <property type="entry name" value="TFPI/VKTCI-like"/>
</dbReference>